<feature type="transmembrane region" description="Helical" evidence="1">
    <location>
        <begin position="20"/>
        <end position="48"/>
    </location>
</feature>
<keyword evidence="1" id="KW-1133">Transmembrane helix</keyword>
<sequence>MTETAESKSLSLKMSHRVRIVDVILLLLGVVGTCLHVLGLVFPAWWYIDDPNNVGTDDVTYFGIWATVTCQNSTCITTSSDRSGSRAWLQGVAVVETFAAILLMFNVATQLVLVRQCKTVSILRRLVVILTSGAGCVIIIGILLFVKKKAGLTPLEALETRDGATGWPLILSSAAAAVSLIIAMVMGIGQLTMFTEKTDYDHEDKSVAYWQQKAQQLDDLSDLGARVNVSATFM</sequence>
<proteinExistence type="predicted"/>
<dbReference type="AlphaFoldDB" id="A0A210QTC4"/>
<dbReference type="Gene3D" id="1.20.140.150">
    <property type="match status" value="1"/>
</dbReference>
<reference evidence="2 3" key="1">
    <citation type="journal article" date="2017" name="Nat. Ecol. Evol.">
        <title>Scallop genome provides insights into evolution of bilaterian karyotype and development.</title>
        <authorList>
            <person name="Wang S."/>
            <person name="Zhang J."/>
            <person name="Jiao W."/>
            <person name="Li J."/>
            <person name="Xun X."/>
            <person name="Sun Y."/>
            <person name="Guo X."/>
            <person name="Huan P."/>
            <person name="Dong B."/>
            <person name="Zhang L."/>
            <person name="Hu X."/>
            <person name="Sun X."/>
            <person name="Wang J."/>
            <person name="Zhao C."/>
            <person name="Wang Y."/>
            <person name="Wang D."/>
            <person name="Huang X."/>
            <person name="Wang R."/>
            <person name="Lv J."/>
            <person name="Li Y."/>
            <person name="Zhang Z."/>
            <person name="Liu B."/>
            <person name="Lu W."/>
            <person name="Hui Y."/>
            <person name="Liang J."/>
            <person name="Zhou Z."/>
            <person name="Hou R."/>
            <person name="Li X."/>
            <person name="Liu Y."/>
            <person name="Li H."/>
            <person name="Ning X."/>
            <person name="Lin Y."/>
            <person name="Zhao L."/>
            <person name="Xing Q."/>
            <person name="Dou J."/>
            <person name="Li Y."/>
            <person name="Mao J."/>
            <person name="Guo H."/>
            <person name="Dou H."/>
            <person name="Li T."/>
            <person name="Mu C."/>
            <person name="Jiang W."/>
            <person name="Fu Q."/>
            <person name="Fu X."/>
            <person name="Miao Y."/>
            <person name="Liu J."/>
            <person name="Yu Q."/>
            <person name="Li R."/>
            <person name="Liao H."/>
            <person name="Li X."/>
            <person name="Kong Y."/>
            <person name="Jiang Z."/>
            <person name="Chourrout D."/>
            <person name="Li R."/>
            <person name="Bao Z."/>
        </authorList>
    </citation>
    <scope>NUCLEOTIDE SEQUENCE [LARGE SCALE GENOMIC DNA]</scope>
    <source>
        <strain evidence="2 3">PY_sf001</strain>
    </source>
</reference>
<dbReference type="EMBL" id="NEDP02002015">
    <property type="protein sequence ID" value="OWF51960.1"/>
    <property type="molecule type" value="Genomic_DNA"/>
</dbReference>
<organism evidence="2 3">
    <name type="scientific">Mizuhopecten yessoensis</name>
    <name type="common">Japanese scallop</name>
    <name type="synonym">Patinopecten yessoensis</name>
    <dbReference type="NCBI Taxonomy" id="6573"/>
    <lineage>
        <taxon>Eukaryota</taxon>
        <taxon>Metazoa</taxon>
        <taxon>Spiralia</taxon>
        <taxon>Lophotrochozoa</taxon>
        <taxon>Mollusca</taxon>
        <taxon>Bivalvia</taxon>
        <taxon>Autobranchia</taxon>
        <taxon>Pteriomorphia</taxon>
        <taxon>Pectinida</taxon>
        <taxon>Pectinoidea</taxon>
        <taxon>Pectinidae</taxon>
        <taxon>Mizuhopecten</taxon>
    </lineage>
</organism>
<gene>
    <name evidence="2" type="ORF">KP79_PYT18464</name>
</gene>
<keyword evidence="1" id="KW-0812">Transmembrane</keyword>
<accession>A0A210QTC4</accession>
<evidence type="ECO:0000313" key="2">
    <source>
        <dbReference type="EMBL" id="OWF51960.1"/>
    </source>
</evidence>
<feature type="transmembrane region" description="Helical" evidence="1">
    <location>
        <begin position="166"/>
        <end position="188"/>
    </location>
</feature>
<feature type="transmembrane region" description="Helical" evidence="1">
    <location>
        <begin position="126"/>
        <end position="146"/>
    </location>
</feature>
<keyword evidence="3" id="KW-1185">Reference proteome</keyword>
<name>A0A210QTC4_MIZYE</name>
<comment type="caution">
    <text evidence="2">The sequence shown here is derived from an EMBL/GenBank/DDBJ whole genome shotgun (WGS) entry which is preliminary data.</text>
</comment>
<evidence type="ECO:0000313" key="3">
    <source>
        <dbReference type="Proteomes" id="UP000242188"/>
    </source>
</evidence>
<dbReference type="Proteomes" id="UP000242188">
    <property type="component" value="Unassembled WGS sequence"/>
</dbReference>
<dbReference type="OrthoDB" id="6107812at2759"/>
<feature type="transmembrane region" description="Helical" evidence="1">
    <location>
        <begin position="87"/>
        <end position="114"/>
    </location>
</feature>
<evidence type="ECO:0000256" key="1">
    <source>
        <dbReference type="SAM" id="Phobius"/>
    </source>
</evidence>
<keyword evidence="1" id="KW-0472">Membrane</keyword>
<protein>
    <submittedName>
        <fullName evidence="2">Uncharacterized protein</fullName>
    </submittedName>
</protein>